<sequence>MKKILYISLVIATLFSCRKNETKEEEPMDCCSAPFTEFIFYVDKDQRTFLERATLYRITNTSQKEEIPKNVAALPNGRDAYSNYTIRKEKNGNYFSFSINVINDMERKLGMREEVYSLEDANNQISFTIKGEFVEHPQCCATAEIRKVLINGKEWAFRKEPLIGTSEYYILDSSEILKKTNTKE</sequence>
<comment type="caution">
    <text evidence="1">The sequence shown here is derived from an EMBL/GenBank/DDBJ whole genome shotgun (WGS) entry which is preliminary data.</text>
</comment>
<evidence type="ECO:0000313" key="2">
    <source>
        <dbReference type="Proteomes" id="UP001311730"/>
    </source>
</evidence>
<name>A0ABU5ZC31_9FLAO</name>
<dbReference type="EMBL" id="JAYKBW010000011">
    <property type="protein sequence ID" value="MEB3075682.1"/>
    <property type="molecule type" value="Genomic_DNA"/>
</dbReference>
<evidence type="ECO:0000313" key="1">
    <source>
        <dbReference type="EMBL" id="MEB3075682.1"/>
    </source>
</evidence>
<dbReference type="RefSeq" id="WP_323983838.1">
    <property type="nucleotide sequence ID" value="NZ_JAYKBW010000011.1"/>
</dbReference>
<gene>
    <name evidence="1" type="ORF">VJJ08_10285</name>
</gene>
<accession>A0ABU5ZC31</accession>
<dbReference type="PROSITE" id="PS51257">
    <property type="entry name" value="PROKAR_LIPOPROTEIN"/>
    <property type="match status" value="1"/>
</dbReference>
<dbReference type="Proteomes" id="UP001311730">
    <property type="component" value="Unassembled WGS sequence"/>
</dbReference>
<protein>
    <recommendedName>
        <fullName evidence="3">Lipoprotein</fullName>
    </recommendedName>
</protein>
<reference evidence="1 2" key="1">
    <citation type="submission" date="2023-12" db="EMBL/GenBank/DDBJ databases">
        <title>Genomic sequences of Capnocytophaga and Parvimonas strains.</title>
        <authorList>
            <person name="Watt R.M."/>
            <person name="Wang M."/>
            <person name="Yang T."/>
            <person name="Tong W.M."/>
        </authorList>
    </citation>
    <scope>NUCLEOTIDE SEQUENCE [LARGE SCALE GENOMIC DNA]</scope>
    <source>
        <strain evidence="1 2">CCUG 13096</strain>
    </source>
</reference>
<evidence type="ECO:0008006" key="3">
    <source>
        <dbReference type="Google" id="ProtNLM"/>
    </source>
</evidence>
<keyword evidence="2" id="KW-1185">Reference proteome</keyword>
<proteinExistence type="predicted"/>
<organism evidence="1 2">
    <name type="scientific">Capnocytophaga gingivalis</name>
    <dbReference type="NCBI Taxonomy" id="1017"/>
    <lineage>
        <taxon>Bacteria</taxon>
        <taxon>Pseudomonadati</taxon>
        <taxon>Bacteroidota</taxon>
        <taxon>Flavobacteriia</taxon>
        <taxon>Flavobacteriales</taxon>
        <taxon>Flavobacteriaceae</taxon>
        <taxon>Capnocytophaga</taxon>
    </lineage>
</organism>